<dbReference type="Proteomes" id="UP000814140">
    <property type="component" value="Unassembled WGS sequence"/>
</dbReference>
<reference evidence="1" key="2">
    <citation type="journal article" date="2022" name="New Phytol.">
        <title>Evolutionary transition to the ectomycorrhizal habit in the genomes of a hyperdiverse lineage of mushroom-forming fungi.</title>
        <authorList>
            <person name="Looney B."/>
            <person name="Miyauchi S."/>
            <person name="Morin E."/>
            <person name="Drula E."/>
            <person name="Courty P.E."/>
            <person name="Kohler A."/>
            <person name="Kuo A."/>
            <person name="LaButti K."/>
            <person name="Pangilinan J."/>
            <person name="Lipzen A."/>
            <person name="Riley R."/>
            <person name="Andreopoulos W."/>
            <person name="He G."/>
            <person name="Johnson J."/>
            <person name="Nolan M."/>
            <person name="Tritt A."/>
            <person name="Barry K.W."/>
            <person name="Grigoriev I.V."/>
            <person name="Nagy L.G."/>
            <person name="Hibbett D."/>
            <person name="Henrissat B."/>
            <person name="Matheny P.B."/>
            <person name="Labbe J."/>
            <person name="Martin F.M."/>
        </authorList>
    </citation>
    <scope>NUCLEOTIDE SEQUENCE</scope>
    <source>
        <strain evidence="1">HHB10654</strain>
    </source>
</reference>
<sequence length="312" mass="33216">MKAALRDGKGLGMDWAGKWTPHKWCLLVSVTVVFSCGLAGLVCSILTWFAAYSAAPVLLITDSPAFVLLTFSSSLLLLASLAGITGTLLNSRPMLAVYVLLLFPSFISFVSIGYLTYKKANFSLDGKTSEAWNAWYSPGARSVLQGALGCCGWASPLHGAAASGTCYARTPLPGCRGALLRFERGVLPTLYGAVFALVPLHIANIFVGLLCANHVTRRFGKGIMPKRYRLHAGDLARLGEDVAKAEAEGQAGGLVEVGAPEAARASSIGLGLLREDRPDADGARRWYSAARARRGHSPRGALEDHIQPVLPY</sequence>
<reference evidence="1" key="1">
    <citation type="submission" date="2021-03" db="EMBL/GenBank/DDBJ databases">
        <authorList>
            <consortium name="DOE Joint Genome Institute"/>
            <person name="Ahrendt S."/>
            <person name="Looney B.P."/>
            <person name="Miyauchi S."/>
            <person name="Morin E."/>
            <person name="Drula E."/>
            <person name="Courty P.E."/>
            <person name="Chicoki N."/>
            <person name="Fauchery L."/>
            <person name="Kohler A."/>
            <person name="Kuo A."/>
            <person name="Labutti K."/>
            <person name="Pangilinan J."/>
            <person name="Lipzen A."/>
            <person name="Riley R."/>
            <person name="Andreopoulos W."/>
            <person name="He G."/>
            <person name="Johnson J."/>
            <person name="Barry K.W."/>
            <person name="Grigoriev I.V."/>
            <person name="Nagy L."/>
            <person name="Hibbett D."/>
            <person name="Henrissat B."/>
            <person name="Matheny P.B."/>
            <person name="Labbe J."/>
            <person name="Martin F."/>
        </authorList>
    </citation>
    <scope>NUCLEOTIDE SEQUENCE</scope>
    <source>
        <strain evidence="1">HHB10654</strain>
    </source>
</reference>
<name>A0ACB8SWF2_9AGAM</name>
<gene>
    <name evidence="1" type="ORF">BV25DRAFT_1807194</name>
</gene>
<organism evidence="1 2">
    <name type="scientific">Artomyces pyxidatus</name>
    <dbReference type="NCBI Taxonomy" id="48021"/>
    <lineage>
        <taxon>Eukaryota</taxon>
        <taxon>Fungi</taxon>
        <taxon>Dikarya</taxon>
        <taxon>Basidiomycota</taxon>
        <taxon>Agaricomycotina</taxon>
        <taxon>Agaricomycetes</taxon>
        <taxon>Russulales</taxon>
        <taxon>Auriscalpiaceae</taxon>
        <taxon>Artomyces</taxon>
    </lineage>
</organism>
<accession>A0ACB8SWF2</accession>
<evidence type="ECO:0000313" key="1">
    <source>
        <dbReference type="EMBL" id="KAI0060573.1"/>
    </source>
</evidence>
<dbReference type="EMBL" id="MU277218">
    <property type="protein sequence ID" value="KAI0060573.1"/>
    <property type="molecule type" value="Genomic_DNA"/>
</dbReference>
<proteinExistence type="predicted"/>
<keyword evidence="2" id="KW-1185">Reference proteome</keyword>
<evidence type="ECO:0000313" key="2">
    <source>
        <dbReference type="Proteomes" id="UP000814140"/>
    </source>
</evidence>
<comment type="caution">
    <text evidence="1">The sequence shown here is derived from an EMBL/GenBank/DDBJ whole genome shotgun (WGS) entry which is preliminary data.</text>
</comment>
<protein>
    <submittedName>
        <fullName evidence="1">Uncharacterized protein</fullName>
    </submittedName>
</protein>